<dbReference type="OrthoDB" id="289126at2"/>
<evidence type="ECO:0000259" key="2">
    <source>
        <dbReference type="Pfam" id="PF07587"/>
    </source>
</evidence>
<dbReference type="InterPro" id="IPR011444">
    <property type="entry name" value="DUF1549"/>
</dbReference>
<dbReference type="STRING" id="313628.LNTAR_09696"/>
<dbReference type="InterPro" id="IPR022655">
    <property type="entry name" value="DUF1553"/>
</dbReference>
<gene>
    <name evidence="3" type="ORF">LNTAR_09696</name>
</gene>
<protein>
    <recommendedName>
        <fullName evidence="5">DUF1553 domain-containing protein</fullName>
    </recommendedName>
</protein>
<dbReference type="eggNOG" id="COG2010">
    <property type="taxonomic scope" value="Bacteria"/>
</dbReference>
<evidence type="ECO:0008006" key="5">
    <source>
        <dbReference type="Google" id="ProtNLM"/>
    </source>
</evidence>
<feature type="domain" description="DUF1549" evidence="1">
    <location>
        <begin position="2"/>
        <end position="168"/>
    </location>
</feature>
<dbReference type="Proteomes" id="UP000004947">
    <property type="component" value="Unassembled WGS sequence"/>
</dbReference>
<evidence type="ECO:0000313" key="3">
    <source>
        <dbReference type="EMBL" id="EDM25397.1"/>
    </source>
</evidence>
<feature type="domain" description="DUF1553" evidence="2">
    <location>
        <begin position="278"/>
        <end position="546"/>
    </location>
</feature>
<organism evidence="3 4">
    <name type="scientific">Lentisphaera araneosa HTCC2155</name>
    <dbReference type="NCBI Taxonomy" id="313628"/>
    <lineage>
        <taxon>Bacteria</taxon>
        <taxon>Pseudomonadati</taxon>
        <taxon>Lentisphaerota</taxon>
        <taxon>Lentisphaeria</taxon>
        <taxon>Lentisphaerales</taxon>
        <taxon>Lentisphaeraceae</taxon>
        <taxon>Lentisphaera</taxon>
    </lineage>
</organism>
<dbReference type="PANTHER" id="PTHR35889:SF3">
    <property type="entry name" value="F-BOX DOMAIN-CONTAINING PROTEIN"/>
    <property type="match status" value="1"/>
</dbReference>
<evidence type="ECO:0000313" key="4">
    <source>
        <dbReference type="Proteomes" id="UP000004947"/>
    </source>
</evidence>
<dbReference type="Pfam" id="PF07583">
    <property type="entry name" value="PSCyt2"/>
    <property type="match status" value="1"/>
</dbReference>
<sequence length="571" mass="65940">MPALDDETFVRRIYLDIAGRIPTYWEYQQFMKMPAKTRRSDLIDKLMDSPAYVSHFYNYWVDTLRATTWMKKSDGGPYLHWIKKSIADNKPYNQFVYELVSAEGPLYKPGNGAAGYYLRDYRMPLDNVASTMQVFLATSMVCAQCHDHPYNDWTQMDFYKIAAFTHGTETNAKNVDMHTVAKIQNHLNNSSSSKSKKGKVNDTPLRPLFFGTYNSGAGKIKLPSDYDYDDGKPNELVHAGVPFSPKVKINYDPSNGANARAYKFKFDKKNTTTQVNSRKHFAKWIVSTENPMFTKTIVNRLWHRIMGAPLIGENLDITPEEFGKNPALTKYLIKIMQGLKYDQKMFMKIIYKSRIYQRQSHDQVPEDYLFSGPIMTRLSAEQIWDSLITIRTKTPDEGLSVPDKVIAHYIYENLASKSVAEKAEYMKNSKFEIKKIEKKLEPNQNFGRYSKRKKLVRASEGRSPADSGSMLHIFGQSSREVTDDSKKEANIPQALALLNDDQFSFNKISTYDLIQQKSDKEEQLELIYLSLLSRKPNEHDLNVFKQAIDNGFTIDDFYWALLNSLEFKLKR</sequence>
<comment type="caution">
    <text evidence="3">The sequence shown here is derived from an EMBL/GenBank/DDBJ whole genome shotgun (WGS) entry which is preliminary data.</text>
</comment>
<evidence type="ECO:0000259" key="1">
    <source>
        <dbReference type="Pfam" id="PF07583"/>
    </source>
</evidence>
<dbReference type="PANTHER" id="PTHR35889">
    <property type="entry name" value="CYCLOINULO-OLIGOSACCHARIDE FRUCTANOTRANSFERASE-RELATED"/>
    <property type="match status" value="1"/>
</dbReference>
<reference evidence="3 4" key="1">
    <citation type="journal article" date="2010" name="J. Bacteriol.">
        <title>Genome sequence of Lentisphaera araneosa HTCC2155T, the type species of the order Lentisphaerales in the phylum Lentisphaerae.</title>
        <authorList>
            <person name="Thrash J.C."/>
            <person name="Cho J.C."/>
            <person name="Vergin K.L."/>
            <person name="Morris R.M."/>
            <person name="Giovannoni S.J."/>
        </authorList>
    </citation>
    <scope>NUCLEOTIDE SEQUENCE [LARGE SCALE GENOMIC DNA]</scope>
    <source>
        <strain evidence="3 4">HTCC2155</strain>
    </source>
</reference>
<dbReference type="Pfam" id="PF07587">
    <property type="entry name" value="PSD1"/>
    <property type="match status" value="1"/>
</dbReference>
<keyword evidence="4" id="KW-1185">Reference proteome</keyword>
<proteinExistence type="predicted"/>
<name>A6DSF2_9BACT</name>
<dbReference type="AlphaFoldDB" id="A6DSF2"/>
<dbReference type="EMBL" id="ABCK01000030">
    <property type="protein sequence ID" value="EDM25397.1"/>
    <property type="molecule type" value="Genomic_DNA"/>
</dbReference>
<accession>A6DSF2</accession>